<dbReference type="Gene3D" id="3.90.550.10">
    <property type="entry name" value="Spore Coat Polysaccharide Biosynthesis Protein SpsA, Chain A"/>
    <property type="match status" value="1"/>
</dbReference>
<evidence type="ECO:0000259" key="1">
    <source>
        <dbReference type="Pfam" id="PF00483"/>
    </source>
</evidence>
<name>A0A385EKT8_STAAU</name>
<proteinExistence type="predicted"/>
<organism evidence="2">
    <name type="scientific">Staphylococcus aureus</name>
    <dbReference type="NCBI Taxonomy" id="1280"/>
    <lineage>
        <taxon>Bacteria</taxon>
        <taxon>Bacillati</taxon>
        <taxon>Bacillota</taxon>
        <taxon>Bacilli</taxon>
        <taxon>Bacillales</taxon>
        <taxon>Staphylococcaceae</taxon>
        <taxon>Staphylococcus</taxon>
    </lineage>
</organism>
<dbReference type="InterPro" id="IPR050486">
    <property type="entry name" value="Mannose-1P_guanyltransferase"/>
</dbReference>
<dbReference type="InterPro" id="IPR029044">
    <property type="entry name" value="Nucleotide-diphossugar_trans"/>
</dbReference>
<dbReference type="GO" id="GO:0003983">
    <property type="term" value="F:UTP:glucose-1-phosphate uridylyltransferase activity"/>
    <property type="evidence" value="ECO:0007669"/>
    <property type="project" value="UniProtKB-EC"/>
</dbReference>
<dbReference type="Pfam" id="PF00483">
    <property type="entry name" value="NTP_transferase"/>
    <property type="match status" value="1"/>
</dbReference>
<geneLocation type="plasmid" evidence="2">
    <name>pWBG731</name>
</geneLocation>
<dbReference type="PANTHER" id="PTHR22572">
    <property type="entry name" value="SUGAR-1-PHOSPHATE GUANYL TRANSFERASE"/>
    <property type="match status" value="1"/>
</dbReference>
<feature type="domain" description="Nucleotidyl transferase" evidence="1">
    <location>
        <begin position="2"/>
        <end position="222"/>
    </location>
</feature>
<keyword evidence="2" id="KW-0548">Nucleotidyltransferase</keyword>
<dbReference type="EMBL" id="MH587574">
    <property type="protein sequence ID" value="AXQ85855.1"/>
    <property type="molecule type" value="Genomic_DNA"/>
</dbReference>
<evidence type="ECO:0000313" key="2">
    <source>
        <dbReference type="EMBL" id="AXQ85855.1"/>
    </source>
</evidence>
<keyword evidence="2" id="KW-0614">Plasmid</keyword>
<sequence length="226" mass="25757">MKAFILAGGKGERLHPLTKTIPKPLVEVNGISILDRIIKFLKDANIYDIYISVGYLSFQIEKHIKKYRQTEINIYIIKEDIPLGTAGPLSLLKNVDDDLIVINGDILTDVNFKDFYQFYNKNDSLVTILTIPLTTSIPFGVLTVNENQNITMIEEKPKIKNYISGGCYIFNKEIIKKVPKNKNLKMTDFLEKLINDNISISSYVHNGVWIDAGTWEDLKKAKSIFL</sequence>
<dbReference type="RefSeq" id="WP_002505096.1">
    <property type="nucleotide sequence ID" value="NZ_CTXH01000068.1"/>
</dbReference>
<gene>
    <name evidence="2" type="primary">cugP</name>
    <name evidence="2" type="ORF">pWBG731_00064</name>
</gene>
<accession>A0A385EKT8</accession>
<dbReference type="SUPFAM" id="SSF53448">
    <property type="entry name" value="Nucleotide-diphospho-sugar transferases"/>
    <property type="match status" value="1"/>
</dbReference>
<keyword evidence="2" id="KW-0808">Transferase</keyword>
<protein>
    <submittedName>
        <fullName evidence="2">UTP--glucose-1-phosphate uridylyltransferase</fullName>
        <ecNumber evidence="2">2.7.7.9</ecNumber>
    </submittedName>
</protein>
<dbReference type="EC" id="2.7.7.9" evidence="2"/>
<dbReference type="AlphaFoldDB" id="A0A385EKT8"/>
<reference evidence="2" key="1">
    <citation type="submission" date="2018-07" db="EMBL/GenBank/DDBJ databases">
        <title>Complete sequence of the large pWBG749-family conjugative multiresistance plasmid pWBG731 of Staphylococcus aureus.</title>
        <authorList>
            <person name="Ramsay J.P."/>
            <person name="Yui Eto K."/>
            <person name="O'Brien F.G."/>
            <person name="Grubb W.W.B."/>
            <person name="Murphy R.J."/>
            <person name="Coombs G.W."/>
        </authorList>
    </citation>
    <scope>NUCLEOTIDE SEQUENCE</scope>
    <source>
        <strain evidence="2">WBG10514</strain>
        <plasmid evidence="2">pWBG731</plasmid>
    </source>
</reference>
<dbReference type="InterPro" id="IPR005835">
    <property type="entry name" value="NTP_transferase_dom"/>
</dbReference>